<dbReference type="InParanoid" id="B9IBK4"/>
<keyword evidence="2" id="KW-1185">Reference proteome</keyword>
<proteinExistence type="predicted"/>
<dbReference type="EMBL" id="CM009303">
    <property type="protein sequence ID" value="PNT02372.1"/>
    <property type="molecule type" value="Genomic_DNA"/>
</dbReference>
<evidence type="ECO:0000313" key="1">
    <source>
        <dbReference type="EMBL" id="PNT02372.1"/>
    </source>
</evidence>
<dbReference type="HOGENOM" id="CLU_1910236_0_0_1"/>
<evidence type="ECO:0000313" key="2">
    <source>
        <dbReference type="Proteomes" id="UP000006729"/>
    </source>
</evidence>
<organism evidence="1 2">
    <name type="scientific">Populus trichocarpa</name>
    <name type="common">Western balsam poplar</name>
    <name type="synonym">Populus balsamifera subsp. trichocarpa</name>
    <dbReference type="NCBI Taxonomy" id="3694"/>
    <lineage>
        <taxon>Eukaryota</taxon>
        <taxon>Viridiplantae</taxon>
        <taxon>Streptophyta</taxon>
        <taxon>Embryophyta</taxon>
        <taxon>Tracheophyta</taxon>
        <taxon>Spermatophyta</taxon>
        <taxon>Magnoliopsida</taxon>
        <taxon>eudicotyledons</taxon>
        <taxon>Gunneridae</taxon>
        <taxon>Pentapetalae</taxon>
        <taxon>rosids</taxon>
        <taxon>fabids</taxon>
        <taxon>Malpighiales</taxon>
        <taxon>Salicaceae</taxon>
        <taxon>Saliceae</taxon>
        <taxon>Populus</taxon>
    </lineage>
</organism>
<name>B9IBK4_POPTR</name>
<dbReference type="AlphaFoldDB" id="B9IBK4"/>
<protein>
    <submittedName>
        <fullName evidence="1">Uncharacterized protein</fullName>
    </submittedName>
</protein>
<reference evidence="1 2" key="1">
    <citation type="journal article" date="2006" name="Science">
        <title>The genome of black cottonwood, Populus trichocarpa (Torr. &amp; Gray).</title>
        <authorList>
            <person name="Tuskan G.A."/>
            <person name="Difazio S."/>
            <person name="Jansson S."/>
            <person name="Bohlmann J."/>
            <person name="Grigoriev I."/>
            <person name="Hellsten U."/>
            <person name="Putnam N."/>
            <person name="Ralph S."/>
            <person name="Rombauts S."/>
            <person name="Salamov A."/>
            <person name="Schein J."/>
            <person name="Sterck L."/>
            <person name="Aerts A."/>
            <person name="Bhalerao R.R."/>
            <person name="Bhalerao R.P."/>
            <person name="Blaudez D."/>
            <person name="Boerjan W."/>
            <person name="Brun A."/>
            <person name="Brunner A."/>
            <person name="Busov V."/>
            <person name="Campbell M."/>
            <person name="Carlson J."/>
            <person name="Chalot M."/>
            <person name="Chapman J."/>
            <person name="Chen G.L."/>
            <person name="Cooper D."/>
            <person name="Coutinho P.M."/>
            <person name="Couturier J."/>
            <person name="Covert S."/>
            <person name="Cronk Q."/>
            <person name="Cunningham R."/>
            <person name="Davis J."/>
            <person name="Degroeve S."/>
            <person name="Dejardin A."/>
            <person name="Depamphilis C."/>
            <person name="Detter J."/>
            <person name="Dirks B."/>
            <person name="Dubchak I."/>
            <person name="Duplessis S."/>
            <person name="Ehlting J."/>
            <person name="Ellis B."/>
            <person name="Gendler K."/>
            <person name="Goodstein D."/>
            <person name="Gribskov M."/>
            <person name="Grimwood J."/>
            <person name="Groover A."/>
            <person name="Gunter L."/>
            <person name="Hamberger B."/>
            <person name="Heinze B."/>
            <person name="Helariutta Y."/>
            <person name="Henrissat B."/>
            <person name="Holligan D."/>
            <person name="Holt R."/>
            <person name="Huang W."/>
            <person name="Islam-Faridi N."/>
            <person name="Jones S."/>
            <person name="Jones-Rhoades M."/>
            <person name="Jorgensen R."/>
            <person name="Joshi C."/>
            <person name="Kangasjarvi J."/>
            <person name="Karlsson J."/>
            <person name="Kelleher C."/>
            <person name="Kirkpatrick R."/>
            <person name="Kirst M."/>
            <person name="Kohler A."/>
            <person name="Kalluri U."/>
            <person name="Larimer F."/>
            <person name="Leebens-Mack J."/>
            <person name="Leple J.C."/>
            <person name="Locascio P."/>
            <person name="Lou Y."/>
            <person name="Lucas S."/>
            <person name="Martin F."/>
            <person name="Montanini B."/>
            <person name="Napoli C."/>
            <person name="Nelson D.R."/>
            <person name="Nelson C."/>
            <person name="Nieminen K."/>
            <person name="Nilsson O."/>
            <person name="Pereda V."/>
            <person name="Peter G."/>
            <person name="Philippe R."/>
            <person name="Pilate G."/>
            <person name="Poliakov A."/>
            <person name="Razumovskaya J."/>
            <person name="Richardson P."/>
            <person name="Rinaldi C."/>
            <person name="Ritland K."/>
            <person name="Rouze P."/>
            <person name="Ryaboy D."/>
            <person name="Schmutz J."/>
            <person name="Schrader J."/>
            <person name="Segerman B."/>
            <person name="Shin H."/>
            <person name="Siddiqui A."/>
            <person name="Sterky F."/>
            <person name="Terry A."/>
            <person name="Tsai C.J."/>
            <person name="Uberbacher E."/>
            <person name="Unneberg P."/>
            <person name="Vahala J."/>
            <person name="Wall K."/>
            <person name="Wessler S."/>
            <person name="Yang G."/>
            <person name="Yin T."/>
            <person name="Douglas C."/>
            <person name="Marra M."/>
            <person name="Sandberg G."/>
            <person name="Van de Peer Y."/>
            <person name="Rokhsar D."/>
        </authorList>
    </citation>
    <scope>NUCLEOTIDE SEQUENCE [LARGE SCALE GENOMIC DNA]</scope>
    <source>
        <strain evidence="2">cv. Nisqually</strain>
    </source>
</reference>
<dbReference type="Proteomes" id="UP000006729">
    <property type="component" value="Chromosome 14"/>
</dbReference>
<sequence>METMATFKPSLPWGFLQNHWETASSSSSCHDTSSFSSHCYQGNMFCHGLKLKLKRNLRIRKGLGIQGCSCKRTRCTEEHCNVSEDEKIFVEILREAQPCINLLKDSTFVVIFSGEVIENPFLDTILKMDTILM</sequence>
<gene>
    <name evidence="1" type="ORF">POPTR_014G009800</name>
</gene>
<accession>B9IBK4</accession>
<dbReference type="eggNOG" id="ENOG502T0CD">
    <property type="taxonomic scope" value="Eukaryota"/>
</dbReference>